<feature type="compositionally biased region" description="Low complexity" evidence="1">
    <location>
        <begin position="24"/>
        <end position="56"/>
    </location>
</feature>
<dbReference type="Proteomes" id="UP001164459">
    <property type="component" value="Chromosome"/>
</dbReference>
<accession>A0ABY7H8A4</accession>
<organism evidence="2 3">
    <name type="scientific">Nannocystis punicea</name>
    <dbReference type="NCBI Taxonomy" id="2995304"/>
    <lineage>
        <taxon>Bacteria</taxon>
        <taxon>Pseudomonadati</taxon>
        <taxon>Myxococcota</taxon>
        <taxon>Polyangia</taxon>
        <taxon>Nannocystales</taxon>
        <taxon>Nannocystaceae</taxon>
        <taxon>Nannocystis</taxon>
    </lineage>
</organism>
<protein>
    <submittedName>
        <fullName evidence="2">Uncharacterized protein</fullName>
    </submittedName>
</protein>
<proteinExistence type="predicted"/>
<feature type="region of interest" description="Disordered" evidence="1">
    <location>
        <begin position="13"/>
        <end position="58"/>
    </location>
</feature>
<sequence>MITVAVFSALACRPNDPAQETDSGDSSSGSGSGSSDSSDATSSSGDQPTSSSTGGDDWAKICDGSDAIRLAMVVGGGGSIENELERALGFRYLYVLGTCEYYALAQLEGVQWSDARKGVMDVATEEALSREMDYGGLAEIAGHWTTKGDFDSTTLVVTDGVATMSCYAACQEGPAAAQALGPLSKAWTDTLWEQGEPLLGALRVSVVVVPGGAPGMSGAPWPLTIDPSAIAAVEGPTSEYPTVRIDGGDDLATLRELRRQYREDDLPADLPNSLYQHGYLLFQRDGGPDLFKMWIRDSLPLEDEDGHIPLPPPPL</sequence>
<dbReference type="EMBL" id="CP114040">
    <property type="protein sequence ID" value="WAS95388.1"/>
    <property type="molecule type" value="Genomic_DNA"/>
</dbReference>
<keyword evidence="3" id="KW-1185">Reference proteome</keyword>
<gene>
    <name evidence="2" type="ORF">O0S08_04445</name>
</gene>
<dbReference type="RefSeq" id="WP_269037720.1">
    <property type="nucleotide sequence ID" value="NZ_CP114040.1"/>
</dbReference>
<evidence type="ECO:0000313" key="2">
    <source>
        <dbReference type="EMBL" id="WAS95388.1"/>
    </source>
</evidence>
<name>A0ABY7H8A4_9BACT</name>
<evidence type="ECO:0000256" key="1">
    <source>
        <dbReference type="SAM" id="MobiDB-lite"/>
    </source>
</evidence>
<evidence type="ECO:0000313" key="3">
    <source>
        <dbReference type="Proteomes" id="UP001164459"/>
    </source>
</evidence>
<reference evidence="2" key="1">
    <citation type="submission" date="2022-11" db="EMBL/GenBank/DDBJ databases">
        <title>Minimal conservation of predation-associated metabolite biosynthetic gene clusters underscores biosynthetic potential of Myxococcota including descriptions for ten novel species: Archangium lansinium sp. nov., Myxococcus landrumus sp. nov., Nannocystis bai.</title>
        <authorList>
            <person name="Ahearne A."/>
            <person name="Stevens C."/>
            <person name="Dowd S."/>
        </authorList>
    </citation>
    <scope>NUCLEOTIDE SEQUENCE</scope>
    <source>
        <strain evidence="2">Fl3</strain>
    </source>
</reference>